<evidence type="ECO:0000313" key="2">
    <source>
        <dbReference type="EMBL" id="THZ14238.1"/>
    </source>
</evidence>
<reference evidence="2 3" key="1">
    <citation type="submission" date="2018-10" db="EMBL/GenBank/DDBJ databases">
        <title>Fifty Aureobasidium pullulans genomes reveal a recombining polyextremotolerant generalist.</title>
        <authorList>
            <person name="Gostincar C."/>
            <person name="Turk M."/>
            <person name="Zajc J."/>
            <person name="Gunde-Cimerman N."/>
        </authorList>
    </citation>
    <scope>NUCLEOTIDE SEQUENCE [LARGE SCALE GENOMIC DNA]</scope>
    <source>
        <strain evidence="2 3">EXF-3863</strain>
    </source>
</reference>
<comment type="caution">
    <text evidence="2">The sequence shown here is derived from an EMBL/GenBank/DDBJ whole genome shotgun (WGS) entry which is preliminary data.</text>
</comment>
<protein>
    <recommendedName>
        <fullName evidence="4">Zinc-ribbon 15 domain-containing protein</fullName>
    </recommendedName>
</protein>
<proteinExistence type="predicted"/>
<evidence type="ECO:0008006" key="4">
    <source>
        <dbReference type="Google" id="ProtNLM"/>
    </source>
</evidence>
<accession>A0A4S9SSA4</accession>
<sequence>MAFIFTCGTHTFNSLLAGHENITAQCQNCGNFTAKVYKRWEWFTFCFVPLIPFSLKPHHEVGCHICHFYQDVMHRPDVQQMMNDPNSANNSQSSQQIPMQPYGAPPQQYKVPQGPPQYV</sequence>
<dbReference type="EMBL" id="QZBM01000433">
    <property type="protein sequence ID" value="THZ14238.1"/>
    <property type="molecule type" value="Genomic_DNA"/>
</dbReference>
<dbReference type="Proteomes" id="UP000308005">
    <property type="component" value="Unassembled WGS sequence"/>
</dbReference>
<dbReference type="PANTHER" id="PTHR28139:SF1">
    <property type="entry name" value="UPF0768 PROTEIN YBL029C-A"/>
    <property type="match status" value="1"/>
</dbReference>
<feature type="compositionally biased region" description="Low complexity" evidence="1">
    <location>
        <begin position="86"/>
        <end position="96"/>
    </location>
</feature>
<dbReference type="PANTHER" id="PTHR28139">
    <property type="entry name" value="UPF0768 PROTEIN YBL029C-A"/>
    <property type="match status" value="1"/>
</dbReference>
<feature type="region of interest" description="Disordered" evidence="1">
    <location>
        <begin position="79"/>
        <end position="119"/>
    </location>
</feature>
<name>A0A4S9SSA4_AURPU</name>
<dbReference type="AlphaFoldDB" id="A0A4S9SSA4"/>
<evidence type="ECO:0000313" key="3">
    <source>
        <dbReference type="Proteomes" id="UP000308005"/>
    </source>
</evidence>
<evidence type="ECO:0000256" key="1">
    <source>
        <dbReference type="SAM" id="MobiDB-lite"/>
    </source>
</evidence>
<gene>
    <name evidence="2" type="ORF">D6C91_07419</name>
</gene>
<organism evidence="2 3">
    <name type="scientific">Aureobasidium pullulans</name>
    <name type="common">Black yeast</name>
    <name type="synonym">Pullularia pullulans</name>
    <dbReference type="NCBI Taxonomy" id="5580"/>
    <lineage>
        <taxon>Eukaryota</taxon>
        <taxon>Fungi</taxon>
        <taxon>Dikarya</taxon>
        <taxon>Ascomycota</taxon>
        <taxon>Pezizomycotina</taxon>
        <taxon>Dothideomycetes</taxon>
        <taxon>Dothideomycetidae</taxon>
        <taxon>Dothideales</taxon>
        <taxon>Saccotheciaceae</taxon>
        <taxon>Aureobasidium</taxon>
    </lineage>
</organism>